<dbReference type="Proteomes" id="UP001163846">
    <property type="component" value="Unassembled WGS sequence"/>
</dbReference>
<organism evidence="2 3">
    <name type="scientific">Lentinula raphanica</name>
    <dbReference type="NCBI Taxonomy" id="153919"/>
    <lineage>
        <taxon>Eukaryota</taxon>
        <taxon>Fungi</taxon>
        <taxon>Dikarya</taxon>
        <taxon>Basidiomycota</taxon>
        <taxon>Agaricomycotina</taxon>
        <taxon>Agaricomycetes</taxon>
        <taxon>Agaricomycetidae</taxon>
        <taxon>Agaricales</taxon>
        <taxon>Marasmiineae</taxon>
        <taxon>Omphalotaceae</taxon>
        <taxon>Lentinula</taxon>
    </lineage>
</organism>
<name>A0AA38UBC0_9AGAR</name>
<feature type="region of interest" description="Disordered" evidence="1">
    <location>
        <begin position="22"/>
        <end position="41"/>
    </location>
</feature>
<feature type="region of interest" description="Disordered" evidence="1">
    <location>
        <begin position="326"/>
        <end position="387"/>
    </location>
</feature>
<evidence type="ECO:0000313" key="2">
    <source>
        <dbReference type="EMBL" id="KAJ3836011.1"/>
    </source>
</evidence>
<sequence>MPQTTLQTTISKMGRALYSRSHAPVIRDPSPPEYEKWSINNPFDPDSEEFCKGAQYEAFLEEPVESGRTIDLAAVYSPPLATRLVFPAEEIPRTTRVRISSDGPSSNSRIFDSVPRDLPDMDAPTLPILPPPVSMFDFVEDMDAMRPTPSPMAADSDPEDPIRIIANFMNEYRSSQNQTDAGNIDVAEFLRQLDERWREIREAQAVATRRFLPPLSYPSSDASSASSRAGSPPSPILFPYPPSERIPVPPAMSRVSATLPDPSSYDTTFEFDDESVRHELRPVALEALAESVRRPVASVVSIPISESRSPPRPVRIRHRAASSFGNEVGLDMSPPPSVSPRLYNWARTRSESHSRHDSSASSSGSFGRHVHDELHAGRGISIPQRRF</sequence>
<comment type="caution">
    <text evidence="2">The sequence shown here is derived from an EMBL/GenBank/DDBJ whole genome shotgun (WGS) entry which is preliminary data.</text>
</comment>
<dbReference type="AlphaFoldDB" id="A0AA38UBC0"/>
<feature type="region of interest" description="Disordered" evidence="1">
    <location>
        <begin position="97"/>
        <end position="117"/>
    </location>
</feature>
<accession>A0AA38UBC0</accession>
<protein>
    <submittedName>
        <fullName evidence="2">Uncharacterized protein</fullName>
    </submittedName>
</protein>
<proteinExistence type="predicted"/>
<dbReference type="EMBL" id="MU806357">
    <property type="protein sequence ID" value="KAJ3836011.1"/>
    <property type="molecule type" value="Genomic_DNA"/>
</dbReference>
<feature type="compositionally biased region" description="Low complexity" evidence="1">
    <location>
        <begin position="217"/>
        <end position="231"/>
    </location>
</feature>
<feature type="region of interest" description="Disordered" evidence="1">
    <location>
        <begin position="217"/>
        <end position="243"/>
    </location>
</feature>
<feature type="compositionally biased region" description="Pro residues" evidence="1">
    <location>
        <begin position="232"/>
        <end position="243"/>
    </location>
</feature>
<evidence type="ECO:0000313" key="3">
    <source>
        <dbReference type="Proteomes" id="UP001163846"/>
    </source>
</evidence>
<evidence type="ECO:0000256" key="1">
    <source>
        <dbReference type="SAM" id="MobiDB-lite"/>
    </source>
</evidence>
<feature type="compositionally biased region" description="Basic and acidic residues" evidence="1">
    <location>
        <begin position="348"/>
        <end position="358"/>
    </location>
</feature>
<keyword evidence="3" id="KW-1185">Reference proteome</keyword>
<gene>
    <name evidence="2" type="ORF">F5878DRAFT_626375</name>
</gene>
<reference evidence="2" key="1">
    <citation type="submission" date="2022-08" db="EMBL/GenBank/DDBJ databases">
        <authorList>
            <consortium name="DOE Joint Genome Institute"/>
            <person name="Min B."/>
            <person name="Riley R."/>
            <person name="Sierra-Patev S."/>
            <person name="Naranjo-Ortiz M."/>
            <person name="Looney B."/>
            <person name="Konkel Z."/>
            <person name="Slot J.C."/>
            <person name="Sakamoto Y."/>
            <person name="Steenwyk J.L."/>
            <person name="Rokas A."/>
            <person name="Carro J."/>
            <person name="Camarero S."/>
            <person name="Ferreira P."/>
            <person name="Molpeceres G."/>
            <person name="Ruiz-Duenas F.J."/>
            <person name="Serrano A."/>
            <person name="Henrissat B."/>
            <person name="Drula E."/>
            <person name="Hughes K.W."/>
            <person name="Mata J.L."/>
            <person name="Ishikawa N.K."/>
            <person name="Vargas-Isla R."/>
            <person name="Ushijima S."/>
            <person name="Smith C.A."/>
            <person name="Ahrendt S."/>
            <person name="Andreopoulos W."/>
            <person name="He G."/>
            <person name="Labutti K."/>
            <person name="Lipzen A."/>
            <person name="Ng V."/>
            <person name="Sandor L."/>
            <person name="Barry K."/>
            <person name="Martinez A.T."/>
            <person name="Xiao Y."/>
            <person name="Gibbons J.G."/>
            <person name="Terashima K."/>
            <person name="Hibbett D.S."/>
            <person name="Grigoriev I.V."/>
        </authorList>
    </citation>
    <scope>NUCLEOTIDE SEQUENCE</scope>
    <source>
        <strain evidence="2">TFB9207</strain>
    </source>
</reference>